<dbReference type="NCBIfam" id="TIGR04183">
    <property type="entry name" value="Por_Secre_tail"/>
    <property type="match status" value="1"/>
</dbReference>
<dbReference type="Gene3D" id="2.60.120.260">
    <property type="entry name" value="Galactose-binding domain-like"/>
    <property type="match status" value="1"/>
</dbReference>
<proteinExistence type="predicted"/>
<dbReference type="InterPro" id="IPR013783">
    <property type="entry name" value="Ig-like_fold"/>
</dbReference>
<evidence type="ECO:0000313" key="4">
    <source>
        <dbReference type="EMBL" id="EAY24885.1"/>
    </source>
</evidence>
<dbReference type="Gene3D" id="2.60.40.10">
    <property type="entry name" value="Immunoglobulins"/>
    <property type="match status" value="1"/>
</dbReference>
<feature type="compositionally biased region" description="Polar residues" evidence="1">
    <location>
        <begin position="2521"/>
        <end position="2530"/>
    </location>
</feature>
<evidence type="ECO:0000256" key="2">
    <source>
        <dbReference type="SAM" id="Phobius"/>
    </source>
</evidence>
<reference evidence="4 5" key="1">
    <citation type="submission" date="2007-01" db="EMBL/GenBank/DDBJ databases">
        <authorList>
            <person name="Haygood M."/>
            <person name="Podell S."/>
            <person name="Anderson C."/>
            <person name="Hopkinson B."/>
            <person name="Roe K."/>
            <person name="Barbeau K."/>
            <person name="Gaasterland T."/>
            <person name="Ferriera S."/>
            <person name="Johnson J."/>
            <person name="Kravitz S."/>
            <person name="Beeson K."/>
            <person name="Sutton G."/>
            <person name="Rogers Y.-H."/>
            <person name="Friedman R."/>
            <person name="Frazier M."/>
            <person name="Venter J.C."/>
        </authorList>
    </citation>
    <scope>NUCLEOTIDE SEQUENCE [LARGE SCALE GENOMIC DNA]</scope>
    <source>
        <strain evidence="4 5">ATCC 23134</strain>
    </source>
</reference>
<dbReference type="InterPro" id="IPR045829">
    <property type="entry name" value="PKD_6"/>
</dbReference>
<keyword evidence="2" id="KW-1133">Transmembrane helix</keyword>
<dbReference type="InterPro" id="IPR026444">
    <property type="entry name" value="Secre_tail"/>
</dbReference>
<organism evidence="4 5">
    <name type="scientific">Microscilla marina ATCC 23134</name>
    <dbReference type="NCBI Taxonomy" id="313606"/>
    <lineage>
        <taxon>Bacteria</taxon>
        <taxon>Pseudomonadati</taxon>
        <taxon>Bacteroidota</taxon>
        <taxon>Cytophagia</taxon>
        <taxon>Cytophagales</taxon>
        <taxon>Microscillaceae</taxon>
        <taxon>Microscilla</taxon>
    </lineage>
</organism>
<dbReference type="eggNOG" id="COG3291">
    <property type="taxonomic scope" value="Bacteria"/>
</dbReference>
<keyword evidence="2" id="KW-0472">Membrane</keyword>
<dbReference type="OrthoDB" id="5500612at2"/>
<feature type="transmembrane region" description="Helical" evidence="2">
    <location>
        <begin position="23"/>
        <end position="45"/>
    </location>
</feature>
<keyword evidence="2" id="KW-0812">Transmembrane</keyword>
<name>A1ZXL0_MICM2</name>
<dbReference type="Pfam" id="PF19408">
    <property type="entry name" value="PKD_6"/>
    <property type="match status" value="1"/>
</dbReference>
<dbReference type="RefSeq" id="WP_002703944.1">
    <property type="nucleotide sequence ID" value="NZ_AAWS01000059.1"/>
</dbReference>
<evidence type="ECO:0000256" key="1">
    <source>
        <dbReference type="SAM" id="MobiDB-lite"/>
    </source>
</evidence>
<feature type="region of interest" description="Disordered" evidence="1">
    <location>
        <begin position="2509"/>
        <end position="2530"/>
    </location>
</feature>
<gene>
    <name evidence="4" type="ORF">M23134_05860</name>
</gene>
<protein>
    <recommendedName>
        <fullName evidence="3">PKD-like domain-containing protein</fullName>
    </recommendedName>
</protein>
<dbReference type="Proteomes" id="UP000004095">
    <property type="component" value="Unassembled WGS sequence"/>
</dbReference>
<comment type="caution">
    <text evidence="4">The sequence shown here is derived from an EMBL/GenBank/DDBJ whole genome shotgun (WGS) entry which is preliminary data.</text>
</comment>
<feature type="domain" description="PKD-like" evidence="3">
    <location>
        <begin position="702"/>
        <end position="780"/>
    </location>
</feature>
<keyword evidence="5" id="KW-1185">Reference proteome</keyword>
<dbReference type="EMBL" id="AAWS01000059">
    <property type="protein sequence ID" value="EAY24885.1"/>
    <property type="molecule type" value="Genomic_DNA"/>
</dbReference>
<accession>A1ZXL0</accession>
<sequence>MFNPNKKDKHLTKGVAKTLQGRAVAKITLTVVATTLLLLAANAWYAPNLRNISQGKAKVTDQVTVTKGSAMLCNVSDSKEVTIVITESEDSDFEETDDVNTFTMKLDDHFKFDLNNTPKVVISGNASEGTDINVQLENKTLQFDYKFTNVSTSNDIINSITIEGLYVQAVDESATTGNIYVTSGGTSIGLTDEDETLGTEGTVLADVSLLGVNIKQAGNATTINEGQQITLKVGQVTNAEYTWEVPAGLSIVKEEVIGTQSTITLQADLIDQESTSIEVKVGVTATAKNDECIGDYSDEYPLTIQSIKGLSITPATAKFCEGTTETQSLTDLVLQETGMTDFSGQGTLILALSNQDFTLGGDNLTIKVNDKVPSSSSEKFMVSIEENQLKIVYDFTGKDSDGKDFSSKNDQIKISNITVTADKDAEASVVTLRPTLDSFKALNWKKVFQNTDFGRFTMLNKPADVTNIQVLKAAEENQLHLIAVGASHATHYEWTLPAGVGVAGEALTDKVTSEVTNTPNITIQYDPDKVTDLSDVKVKSKNATCESDNPKSLELSKSLNIMVNFQSVSVPSCVGDYPVRLSRIVCTETSKGDKGFQGGKVTIKLPEGFKFSVKPRVFFGKAAEDLSEITSVSYPGNQREFTFSLEGLADNEELEKLTIYDVVVKATEATDANGEALLQASGLSSRTLSLASFTRDDPLPTPEFLEVPSLLCNEAKGLIFSVKPQPGMTYKWEFPTGTAITSPSNTTAEVTVDLNKNFEGGLVTVTAKSTVNSCTSTSANKALALPAKPATIITIEGKDNLFVGEEATYTAKDGQLAATYQWTVPAGLEPVDAPDDFNPNQENSVSTTGPTLKLKATSTVDKVDLKVQGVNACDDKGEAATKKITSVQSKISFVLVDLDDVCVGVDNIKPLDVTLKETFYQDFKGKGTLTLELKASEPFTLVDSDSELTVNLTNVKNEAIKSAKVTGGKLIIEYDFTGEDATDLGELKITGVQVKFSGSNSGTLTQLEFASTLQLDSETTNNVPLVLDDSKVFATVKSLIVFSTNDAKITVDETTSTFCKGEIYTLSVSDITGADKYKWTLPAGELDFVSDDSESRTKSSIEVKVIANADVKDAIVKVQGISGKNNTCTSAEVSSESIQLLASFKASTTPTFVSPPTFICNVNSEIKVIEVEQVEGATQYEWTLGEGLTLAVMDDGDEIDEGVLTTTKNRIIIRVGDGIIGDKSSFIKVKGVQGNCGVKTDGEATHLIEIYAPKLSVKDLKDAYTVNADPVPLIGQPAGGVFSGKGVSLASDQTYYFNPKELGDIGETTIIYTYEHPEANCLFREGFKVNITRFVTGCLSADGTFSLQVQQDGGKVLYGLISDKVQGDDTNLGSNVKEGKVFPSTTINDCSKVTDPIDLTDGLMYKYKFLAPDRPTTKTTLNAVFLTVDNDNKCESVEIAPIDIYVSPKKPIIDVQSMALCKDQEVSYTIQHYDANYEYEWELDDESIANFVKTVGSSDDNNKGQTVTIKGAKVGSVGLSVIAKGKNTSCSTPSDAVQVTVKAPFVVDVEEKAGVACNGAIKTYIPKLTQTKDGGSTEEITDFTGYTFQWMFTSVDGISKDLGGTEVTYDWGATAGEGNLTLKVIAPEHCEVTKTFTFTITDFSAPAIKDYVEGENKNKRLVCEGEVVDYKLKSSANLDRITWKVSGGQLLTDDGSNVIVGGSVSNTSSIKVRWNASGGKINITKKADVMKTGDSELDCQVEKIEEIIINSKPELKFTSNNSSYCKGSAEVLLLPLIIIDGVQLSEAQVEAKIKDQKIKFYETKTDDAEEVADKEKEFTNPFIPADLSENNEYRVVYEYTSESGCTYTSSVRAFSVQNLPEVELSINTDSQLQTTEIEEVTKITQLCNRDLTKDADIILTAKEGGATIGNDKEFLWEIVKQGEVIKTVDQNTDDSQLLKYSDLAKVGGGDFTINYTYYIDKANGCKATQTKKLKVWMPAEVSVKVGTGGKTSFCVSDKDKYELTTLGFAIGVEETGHFEIKKLPNGEPKIFEKEDGKVWFNPNNPTLKEEAPDNDASIDEKNKNAGKYEIRYVYKYDVLDECVFRSESLTIDIQPLPKLSIEGLTQEYCNNSGAIDFNVFDEVIGADGGETQVVVLTQLEYYKVYPDDPSKDGWEPVEDNDLTKLTPSETPYKIRAIHTNSAGCSATSSEQYFKVLSNPTGIKLSVSKVYHEQAMHFKPSQTKEKWQREWIIDGSVTNAENAVHATKSNNENIGYSLTTSTGACDVTIKKSFTLDFDFEGHCVGSGSTLTNKSILRDDQGEDELREIKWTIADKDRNQIKTLSGAKVNYSFAASGEYWITLTLVNKNRDATYELKRRVDIFDVVTVTRAENYIEHFENGAKSWVSRGRVTKNQQTSDQTSWQLKPLGNANGDVIKETDANDKRTTVWMTDNGNQTHYYNNEQSYVESPCYDISDLDKPMVSLRYWSHTDKGADGVALLYTIDDGKTWQIVGKQTPKIEGWYNGKGILGAPGSSSSREDANTNEGNQGWTGLDSTWRTTAYSLSNVRQAMLAQNTSRVRFRIAFGSNSDNPPGQHEGFAFDDFSLSNRNRTLLLEYFTNDGVPGAETLDKEVKLFPYNNGNTNTEIISIHHHMGFPEADELNEYNSKDVSGRAFYHGIKNAPMAIIDGLDTSRHPHNEVSSLFYDQRVLSVSPFSITIEPPQVANQQMKIKARVTALENFDRPVVIQVVVIEDEVPSQGKTYHHVMRKMLPDAAGTYYKHTWKPGDSYNLDLRPWKVKDLTMKSYRIVVFVEDYDTKEVHQAAVSSTQALRQDEGQAGQGVTGLDKRIVESGMLLFPNPANDEVQLKLAPQQQLKSRAAWEISNLNGQVVGSGVWQPHQRNMRVRVGHLSQGVYLFRVFDVDRVFLLRFEKK</sequence>
<evidence type="ECO:0000313" key="5">
    <source>
        <dbReference type="Proteomes" id="UP000004095"/>
    </source>
</evidence>
<evidence type="ECO:0000259" key="3">
    <source>
        <dbReference type="Pfam" id="PF19408"/>
    </source>
</evidence>